<accession>A0A853I6P0</accession>
<evidence type="ECO:0000313" key="2">
    <source>
        <dbReference type="Proteomes" id="UP000569732"/>
    </source>
</evidence>
<protein>
    <recommendedName>
        <fullName evidence="3">KilA-N domain-containing protein</fullName>
    </recommendedName>
</protein>
<dbReference type="Proteomes" id="UP000569732">
    <property type="component" value="Unassembled WGS sequence"/>
</dbReference>
<organism evidence="1 2">
    <name type="scientific">Spartinivicinus marinus</name>
    <dbReference type="NCBI Taxonomy" id="2994442"/>
    <lineage>
        <taxon>Bacteria</taxon>
        <taxon>Pseudomonadati</taxon>
        <taxon>Pseudomonadota</taxon>
        <taxon>Gammaproteobacteria</taxon>
        <taxon>Oceanospirillales</taxon>
        <taxon>Zooshikellaceae</taxon>
        <taxon>Spartinivicinus</taxon>
    </lineage>
</organism>
<name>A0A853I6P0_9GAMM</name>
<comment type="caution">
    <text evidence="1">The sequence shown here is derived from an EMBL/GenBank/DDBJ whole genome shotgun (WGS) entry which is preliminary data.</text>
</comment>
<gene>
    <name evidence="1" type="ORF">H0A36_26550</name>
</gene>
<proteinExistence type="predicted"/>
<evidence type="ECO:0008006" key="3">
    <source>
        <dbReference type="Google" id="ProtNLM"/>
    </source>
</evidence>
<sequence>MTTDTSKTSTTDIKLSPAIDEHGNFGLWSLLNSLKTPNKSNLEPEIWLDGPGGELIAVSAEYLPLKSIIHYEDDVVQGSHGLVQREYYAAPEIALSYAFWVSPELHKSLFNWMKSFGNNPYTTLH</sequence>
<dbReference type="RefSeq" id="WP_180571564.1">
    <property type="nucleotide sequence ID" value="NZ_JACCKB010000104.1"/>
</dbReference>
<dbReference type="EMBL" id="JACCKB010000104">
    <property type="protein sequence ID" value="NYZ69580.1"/>
    <property type="molecule type" value="Genomic_DNA"/>
</dbReference>
<dbReference type="AlphaFoldDB" id="A0A853I6P0"/>
<evidence type="ECO:0000313" key="1">
    <source>
        <dbReference type="EMBL" id="NYZ69580.1"/>
    </source>
</evidence>
<keyword evidence="2" id="KW-1185">Reference proteome</keyword>
<reference evidence="1 2" key="1">
    <citation type="submission" date="2020-07" db="EMBL/GenBank/DDBJ databases">
        <title>Endozoicomonas sp. nov., isolated from sediment.</title>
        <authorList>
            <person name="Gu T."/>
        </authorList>
    </citation>
    <scope>NUCLEOTIDE SEQUENCE [LARGE SCALE GENOMIC DNA]</scope>
    <source>
        <strain evidence="1 2">SM1973</strain>
    </source>
</reference>